<accession>A0A8J5QP17</accession>
<evidence type="ECO:0000313" key="3">
    <source>
        <dbReference type="EMBL" id="KAG7663803.1"/>
    </source>
</evidence>
<evidence type="ECO:0000313" key="4">
    <source>
        <dbReference type="Proteomes" id="UP000694255"/>
    </source>
</evidence>
<dbReference type="Pfam" id="PF01035">
    <property type="entry name" value="DNA_binding_1"/>
    <property type="match status" value="1"/>
</dbReference>
<feature type="signal peptide" evidence="1">
    <location>
        <begin position="1"/>
        <end position="18"/>
    </location>
</feature>
<evidence type="ECO:0000256" key="1">
    <source>
        <dbReference type="SAM" id="SignalP"/>
    </source>
</evidence>
<dbReference type="EMBL" id="JAGSYN010000117">
    <property type="protein sequence ID" value="KAG7663803.1"/>
    <property type="molecule type" value="Genomic_DNA"/>
</dbReference>
<dbReference type="RefSeq" id="XP_049264035.1">
    <property type="nucleotide sequence ID" value="XM_049406437.1"/>
</dbReference>
<dbReference type="GO" id="GO:0006281">
    <property type="term" value="P:DNA repair"/>
    <property type="evidence" value="ECO:0007669"/>
    <property type="project" value="InterPro"/>
</dbReference>
<dbReference type="OrthoDB" id="2548197at2759"/>
<proteinExistence type="predicted"/>
<protein>
    <submittedName>
        <fullName evidence="3">Atl1</fullName>
    </submittedName>
</protein>
<dbReference type="InterPro" id="IPR014048">
    <property type="entry name" value="MethylDNA_cys_MeTrfase_DNA-bd"/>
</dbReference>
<gene>
    <name evidence="3" type="ORF">J8A68_002663</name>
</gene>
<dbReference type="InterPro" id="IPR052520">
    <property type="entry name" value="ATL_DNA_repair"/>
</dbReference>
<keyword evidence="4" id="KW-1185">Reference proteome</keyword>
<dbReference type="GO" id="GO:0003824">
    <property type="term" value="F:catalytic activity"/>
    <property type="evidence" value="ECO:0007669"/>
    <property type="project" value="InterPro"/>
</dbReference>
<dbReference type="PANTHER" id="PTHR42942:SF1">
    <property type="entry name" value="ALKYLTRANSFERASE-LIKE PROTEIN 1"/>
    <property type="match status" value="1"/>
</dbReference>
<dbReference type="GeneID" id="73469464"/>
<reference evidence="3 4" key="1">
    <citation type="journal article" date="2021" name="DNA Res.">
        <title>Genome analysis of Candida subhashii reveals its hybrid nature and dual mitochondrial genome conformations.</title>
        <authorList>
            <person name="Mixao V."/>
            <person name="Hegedusova E."/>
            <person name="Saus E."/>
            <person name="Pryszcz L.P."/>
            <person name="Cillingova A."/>
            <person name="Nosek J."/>
            <person name="Gabaldon T."/>
        </authorList>
    </citation>
    <scope>NUCLEOTIDE SEQUENCE [LARGE SCALE GENOMIC DNA]</scope>
    <source>
        <strain evidence="3 4">CBS 10753</strain>
    </source>
</reference>
<organism evidence="3 4">
    <name type="scientific">[Candida] subhashii</name>
    <dbReference type="NCBI Taxonomy" id="561895"/>
    <lineage>
        <taxon>Eukaryota</taxon>
        <taxon>Fungi</taxon>
        <taxon>Dikarya</taxon>
        <taxon>Ascomycota</taxon>
        <taxon>Saccharomycotina</taxon>
        <taxon>Pichiomycetes</taxon>
        <taxon>Debaryomycetaceae</taxon>
        <taxon>Spathaspora</taxon>
    </lineage>
</organism>
<comment type="caution">
    <text evidence="3">The sequence shown here is derived from an EMBL/GenBank/DDBJ whole genome shotgun (WGS) entry which is preliminary data.</text>
</comment>
<dbReference type="AlphaFoldDB" id="A0A8J5QP17"/>
<dbReference type="PANTHER" id="PTHR42942">
    <property type="entry name" value="6-O-METHYLGUANINE DNA METHYLTRANSFERASE"/>
    <property type="match status" value="1"/>
</dbReference>
<name>A0A8J5QP17_9ASCO</name>
<keyword evidence="1" id="KW-0732">Signal</keyword>
<evidence type="ECO:0000259" key="2">
    <source>
        <dbReference type="Pfam" id="PF01035"/>
    </source>
</evidence>
<dbReference type="Proteomes" id="UP000694255">
    <property type="component" value="Unassembled WGS sequence"/>
</dbReference>
<dbReference type="PROSITE" id="PS00430">
    <property type="entry name" value="TONB_DEPENDENT_REC_1"/>
    <property type="match status" value="1"/>
</dbReference>
<dbReference type="InterPro" id="IPR010916">
    <property type="entry name" value="TonB_box_CS"/>
</dbReference>
<feature type="chain" id="PRO_5035296170" evidence="1">
    <location>
        <begin position="19"/>
        <end position="198"/>
    </location>
</feature>
<sequence length="198" mass="21109">MQFSTVALIAAAAAVVSADTVVVTATNESTTVVSVIDSSCEALGTACPLHQTESVPAVPTSISNATVSTSNSTQNVSTYEAGAVKPLAAGAVALFAGHIAYLLNKPQNSRQVGSSLKHSDMIINTLNAELDTESEMYIDRSTLPWWRVLSSSGKISPRESSKGQYIQADKLREEDVHVSDALIVDLDEYGWFPEEVEF</sequence>
<feature type="domain" description="Methylated-DNA-[protein]-cysteine S-methyltransferase DNA binding" evidence="2">
    <location>
        <begin position="97"/>
        <end position="175"/>
    </location>
</feature>